<dbReference type="Pfam" id="PF00657">
    <property type="entry name" value="Lipase_GDSL"/>
    <property type="match status" value="1"/>
</dbReference>
<dbReference type="PANTHER" id="PTHR45648">
    <property type="entry name" value="GDSL LIPASE/ACYLHYDROLASE FAMILY PROTEIN (AFU_ORTHOLOGUE AFUA_4G14700)"/>
    <property type="match status" value="1"/>
</dbReference>
<keyword evidence="2" id="KW-0732">Signal</keyword>
<dbReference type="EMBL" id="JAMSKV010000003">
    <property type="protein sequence ID" value="MCQ8277854.1"/>
    <property type="molecule type" value="Genomic_DNA"/>
</dbReference>
<dbReference type="InterPro" id="IPR005546">
    <property type="entry name" value="Autotransporte_beta"/>
</dbReference>
<dbReference type="InterPro" id="IPR036514">
    <property type="entry name" value="SGNH_hydro_sf"/>
</dbReference>
<dbReference type="Gene3D" id="2.40.128.130">
    <property type="entry name" value="Autotransporter beta-domain"/>
    <property type="match status" value="1"/>
</dbReference>
<keyword evidence="5" id="KW-1185">Reference proteome</keyword>
<dbReference type="RefSeq" id="WP_422863315.1">
    <property type="nucleotide sequence ID" value="NZ_JAMSKV010000003.1"/>
</dbReference>
<reference evidence="4 5" key="1">
    <citation type="submission" date="2022-06" db="EMBL/GenBank/DDBJ databases">
        <title>Endosaccharibacter gen. nov., sp. nov., endophytic bacteria isolated from sugarcane.</title>
        <authorList>
            <person name="Pitiwittayakul N."/>
            <person name="Yukphan P."/>
            <person name="Charoenyingcharoen P."/>
            <person name="Tanasupawat S."/>
        </authorList>
    </citation>
    <scope>NUCLEOTIDE SEQUENCE [LARGE SCALE GENOMIC DNA]</scope>
    <source>
        <strain evidence="4 5">KSS8</strain>
    </source>
</reference>
<dbReference type="CDD" id="cd01846">
    <property type="entry name" value="fatty_acyltransferase_like"/>
    <property type="match status" value="1"/>
</dbReference>
<keyword evidence="1" id="KW-0378">Hydrolase</keyword>
<dbReference type="InterPro" id="IPR036709">
    <property type="entry name" value="Autotransporte_beta_dom_sf"/>
</dbReference>
<dbReference type="NCBIfam" id="TIGR01414">
    <property type="entry name" value="autotrans_barl"/>
    <property type="match status" value="1"/>
</dbReference>
<evidence type="ECO:0000313" key="4">
    <source>
        <dbReference type="EMBL" id="MCQ8277854.1"/>
    </source>
</evidence>
<name>A0ABT1W4S1_9PROT</name>
<evidence type="ECO:0000259" key="3">
    <source>
        <dbReference type="PROSITE" id="PS51208"/>
    </source>
</evidence>
<dbReference type="Pfam" id="PF03797">
    <property type="entry name" value="Autotransporter"/>
    <property type="match status" value="1"/>
</dbReference>
<evidence type="ECO:0000313" key="5">
    <source>
        <dbReference type="Proteomes" id="UP001524587"/>
    </source>
</evidence>
<proteinExistence type="predicted"/>
<dbReference type="SUPFAM" id="SSF52266">
    <property type="entry name" value="SGNH hydrolase"/>
    <property type="match status" value="1"/>
</dbReference>
<feature type="signal peptide" evidence="2">
    <location>
        <begin position="1"/>
        <end position="28"/>
    </location>
</feature>
<protein>
    <submittedName>
        <fullName evidence="4">Autotransporter domain-containing protein</fullName>
    </submittedName>
</protein>
<dbReference type="InterPro" id="IPR006315">
    <property type="entry name" value="OM_autotransptr_brl_dom"/>
</dbReference>
<sequence length="610" mass="62649">MKKRILFACRAGAFCLVAIGASPHAALATPGSVWAFGDSLSDNGNIARILPGYSNGPGYDGARFSNGPVYVEYLPGLLGQGFVPSNDRAVGGAFAGTGNLVGGFLPGTATEIANFAASGSRFGAHDTVLLLAGANDYFGVLAGANGGAINVAAQNARVTGDIVSDASRLTNLGARTLVVLNVPDLGLTPRYLGNATATALSAGTDSALPSLLRPLAGNGRNVYLVDLNGLLHEAVADPSRFGLSDVTHACTAEPSCVGADVATQNRTLFWDTVHPNTAVHQIIAAAVANQLGAADAIGMQGQVALETARGFSERLIRQGAGDGAVPIGDGRVSVFLQADHQSGRFDAQGQQDSFGDDILSTSAGFSVWLAPYAEIGVAVGYSRADAGATDAFGRDDAASLRTDAYHIGSFARIERGGLFAGLAGSYTALRGAQGSRTGLLAGERIDGAPDGEAGSVAAALGYRLQSGRFRIGPVARFAYTHASLDGYTETGEPVLVQHVGRQSLDSVLGRAGLEADARFRVPLGTLMPYAGIAAAREFLDGSRTLDTSFVSAGLPIRTALPGYGETFGVAGGGLSLSSTRGNGVDLGFQSSFARRDVVQRDVLLRVHLRF</sequence>
<dbReference type="SUPFAM" id="SSF103515">
    <property type="entry name" value="Autotransporter"/>
    <property type="match status" value="1"/>
</dbReference>
<dbReference type="SMART" id="SM00869">
    <property type="entry name" value="Autotransporter"/>
    <property type="match status" value="1"/>
</dbReference>
<feature type="chain" id="PRO_5047018472" evidence="2">
    <location>
        <begin position="29"/>
        <end position="610"/>
    </location>
</feature>
<dbReference type="PANTHER" id="PTHR45648:SF22">
    <property type="entry name" value="GDSL LIPASE_ACYLHYDROLASE FAMILY PROTEIN (AFU_ORTHOLOGUE AFUA_4G14700)"/>
    <property type="match status" value="1"/>
</dbReference>
<feature type="domain" description="Autotransporter" evidence="3">
    <location>
        <begin position="327"/>
        <end position="610"/>
    </location>
</feature>
<dbReference type="PROSITE" id="PS51208">
    <property type="entry name" value="AUTOTRANSPORTER"/>
    <property type="match status" value="1"/>
</dbReference>
<dbReference type="Gene3D" id="3.40.50.1110">
    <property type="entry name" value="SGNH hydrolase"/>
    <property type="match status" value="1"/>
</dbReference>
<evidence type="ECO:0000256" key="1">
    <source>
        <dbReference type="ARBA" id="ARBA00022801"/>
    </source>
</evidence>
<gene>
    <name evidence="4" type="ORF">NFI95_05275</name>
</gene>
<dbReference type="InterPro" id="IPR051058">
    <property type="entry name" value="GDSL_Est/Lipase"/>
</dbReference>
<dbReference type="InterPro" id="IPR001087">
    <property type="entry name" value="GDSL"/>
</dbReference>
<evidence type="ECO:0000256" key="2">
    <source>
        <dbReference type="SAM" id="SignalP"/>
    </source>
</evidence>
<organism evidence="4 5">
    <name type="scientific">Endosaccharibacter trunci</name>
    <dbReference type="NCBI Taxonomy" id="2812733"/>
    <lineage>
        <taxon>Bacteria</taxon>
        <taxon>Pseudomonadati</taxon>
        <taxon>Pseudomonadota</taxon>
        <taxon>Alphaproteobacteria</taxon>
        <taxon>Acetobacterales</taxon>
        <taxon>Acetobacteraceae</taxon>
        <taxon>Endosaccharibacter</taxon>
    </lineage>
</organism>
<accession>A0ABT1W4S1</accession>
<dbReference type="Proteomes" id="UP001524587">
    <property type="component" value="Unassembled WGS sequence"/>
</dbReference>
<comment type="caution">
    <text evidence="4">The sequence shown here is derived from an EMBL/GenBank/DDBJ whole genome shotgun (WGS) entry which is preliminary data.</text>
</comment>